<dbReference type="SUPFAM" id="SSF51735">
    <property type="entry name" value="NAD(P)-binding Rossmann-fold domains"/>
    <property type="match status" value="1"/>
</dbReference>
<dbReference type="Gene3D" id="3.90.25.10">
    <property type="entry name" value="UDP-galactose 4-epimerase, domain 1"/>
    <property type="match status" value="1"/>
</dbReference>
<dbReference type="AlphaFoldDB" id="A0AAE0M5S5"/>
<keyword evidence="2" id="KW-0521">NADP</keyword>
<reference evidence="5" key="2">
    <citation type="submission" date="2023-06" db="EMBL/GenBank/DDBJ databases">
        <authorList>
            <consortium name="Lawrence Berkeley National Laboratory"/>
            <person name="Haridas S."/>
            <person name="Hensen N."/>
            <person name="Bonometti L."/>
            <person name="Westerberg I."/>
            <person name="Brannstrom I.O."/>
            <person name="Guillou S."/>
            <person name="Cros-Aarteil S."/>
            <person name="Calhoun S."/>
            <person name="Kuo A."/>
            <person name="Mondo S."/>
            <person name="Pangilinan J."/>
            <person name="Riley R."/>
            <person name="Labutti K."/>
            <person name="Andreopoulos B."/>
            <person name="Lipzen A."/>
            <person name="Chen C."/>
            <person name="Yanf M."/>
            <person name="Daum C."/>
            <person name="Ng V."/>
            <person name="Clum A."/>
            <person name="Steindorff A."/>
            <person name="Ohm R."/>
            <person name="Martin F."/>
            <person name="Silar P."/>
            <person name="Natvig D."/>
            <person name="Lalanne C."/>
            <person name="Gautier V."/>
            <person name="Ament-Velasquez S.L."/>
            <person name="Kruys A."/>
            <person name="Hutchinson M.I."/>
            <person name="Powell A.J."/>
            <person name="Barry K."/>
            <person name="Miller A.N."/>
            <person name="Grigoriev I.V."/>
            <person name="Debuchy R."/>
            <person name="Gladieux P."/>
            <person name="Thoren M.H."/>
            <person name="Johannesson H."/>
        </authorList>
    </citation>
    <scope>NUCLEOTIDE SEQUENCE</scope>
    <source>
        <strain evidence="5">CBS 118394</strain>
    </source>
</reference>
<evidence type="ECO:0000313" key="6">
    <source>
        <dbReference type="Proteomes" id="UP001283341"/>
    </source>
</evidence>
<proteinExistence type="inferred from homology"/>
<name>A0AAE0M5S5_9PEZI</name>
<dbReference type="InterPro" id="IPR051164">
    <property type="entry name" value="NmrA-like_oxidored"/>
</dbReference>
<accession>A0AAE0M5S5</accession>
<dbReference type="InterPro" id="IPR008030">
    <property type="entry name" value="NmrA-like"/>
</dbReference>
<dbReference type="PANTHER" id="PTHR42748">
    <property type="entry name" value="NITROGEN METABOLITE REPRESSION PROTEIN NMRA FAMILY MEMBER"/>
    <property type="match status" value="1"/>
</dbReference>
<evidence type="ECO:0000256" key="2">
    <source>
        <dbReference type="ARBA" id="ARBA00022857"/>
    </source>
</evidence>
<gene>
    <name evidence="5" type="ORF">B0H66DRAFT_558463</name>
</gene>
<comment type="similarity">
    <text evidence="1">Belongs to the NmrA-type oxidoreductase family.</text>
</comment>
<keyword evidence="3" id="KW-0560">Oxidoreductase</keyword>
<dbReference type="Gene3D" id="3.40.50.720">
    <property type="entry name" value="NAD(P)-binding Rossmann-like Domain"/>
    <property type="match status" value="1"/>
</dbReference>
<evidence type="ECO:0000256" key="1">
    <source>
        <dbReference type="ARBA" id="ARBA00006328"/>
    </source>
</evidence>
<protein>
    <recommendedName>
        <fullName evidence="4">NmrA-like domain-containing protein</fullName>
    </recommendedName>
</protein>
<feature type="domain" description="NmrA-like" evidence="4">
    <location>
        <begin position="4"/>
        <end position="257"/>
    </location>
</feature>
<evidence type="ECO:0000259" key="4">
    <source>
        <dbReference type="Pfam" id="PF05368"/>
    </source>
</evidence>
<evidence type="ECO:0000256" key="3">
    <source>
        <dbReference type="ARBA" id="ARBA00023002"/>
    </source>
</evidence>
<dbReference type="Pfam" id="PF05368">
    <property type="entry name" value="NmrA"/>
    <property type="match status" value="1"/>
</dbReference>
<evidence type="ECO:0000313" key="5">
    <source>
        <dbReference type="EMBL" id="KAK3318949.1"/>
    </source>
</evidence>
<dbReference type="GO" id="GO:0016491">
    <property type="term" value="F:oxidoreductase activity"/>
    <property type="evidence" value="ECO:0007669"/>
    <property type="project" value="UniProtKB-KW"/>
</dbReference>
<comment type="caution">
    <text evidence="5">The sequence shown here is derived from an EMBL/GenBank/DDBJ whole genome shotgun (WGS) entry which is preliminary data.</text>
</comment>
<dbReference type="Proteomes" id="UP001283341">
    <property type="component" value="Unassembled WGS sequence"/>
</dbReference>
<reference evidence="5" key="1">
    <citation type="journal article" date="2023" name="Mol. Phylogenet. Evol.">
        <title>Genome-scale phylogeny and comparative genomics of the fungal order Sordariales.</title>
        <authorList>
            <person name="Hensen N."/>
            <person name="Bonometti L."/>
            <person name="Westerberg I."/>
            <person name="Brannstrom I.O."/>
            <person name="Guillou S."/>
            <person name="Cros-Aarteil S."/>
            <person name="Calhoun S."/>
            <person name="Haridas S."/>
            <person name="Kuo A."/>
            <person name="Mondo S."/>
            <person name="Pangilinan J."/>
            <person name="Riley R."/>
            <person name="LaButti K."/>
            <person name="Andreopoulos B."/>
            <person name="Lipzen A."/>
            <person name="Chen C."/>
            <person name="Yan M."/>
            <person name="Daum C."/>
            <person name="Ng V."/>
            <person name="Clum A."/>
            <person name="Steindorff A."/>
            <person name="Ohm R.A."/>
            <person name="Martin F."/>
            <person name="Silar P."/>
            <person name="Natvig D.O."/>
            <person name="Lalanne C."/>
            <person name="Gautier V."/>
            <person name="Ament-Velasquez S.L."/>
            <person name="Kruys A."/>
            <person name="Hutchinson M.I."/>
            <person name="Powell A.J."/>
            <person name="Barry K."/>
            <person name="Miller A.N."/>
            <person name="Grigoriev I.V."/>
            <person name="Debuchy R."/>
            <person name="Gladieux P."/>
            <person name="Hiltunen Thoren M."/>
            <person name="Johannesson H."/>
        </authorList>
    </citation>
    <scope>NUCLEOTIDE SEQUENCE</scope>
    <source>
        <strain evidence="5">CBS 118394</strain>
    </source>
</reference>
<dbReference type="EMBL" id="JAUEDM010000004">
    <property type="protein sequence ID" value="KAK3318949.1"/>
    <property type="molecule type" value="Genomic_DNA"/>
</dbReference>
<sequence>MTSTHTVFVCGATGTQGFNVARLLRSSDLNWAVHATVRDPSSPTAKRLADLGVILTVGDWDDTASLKASIAGCDMMFLNTRITFTDLGRERIQADNMLAIAKAAEVRHVVFSSGLAVDRLDEVPVYDPRTVVGQSLLSKLGTEKTLKAAGFEAWTILRGASFMENFLVPKVDMYAGLRDTNVWTMACRPDDVLPMVDTVDIAKFAVAAFQDPGRFHEKEVSIAGEKLTFEEILAQLSEVTGREFKFVALTDEEIEAQKATNPFIVGQLCIRQLAKFVNVDESKAWGIPLSNFREFLAREKDLVKETYP</sequence>
<dbReference type="GO" id="GO:0005634">
    <property type="term" value="C:nucleus"/>
    <property type="evidence" value="ECO:0007669"/>
    <property type="project" value="TreeGrafter"/>
</dbReference>
<dbReference type="PANTHER" id="PTHR42748:SF30">
    <property type="entry name" value="NMRA-LIKE DOMAIN-CONTAINING PROTEIN"/>
    <property type="match status" value="1"/>
</dbReference>
<dbReference type="InterPro" id="IPR036291">
    <property type="entry name" value="NAD(P)-bd_dom_sf"/>
</dbReference>
<keyword evidence="6" id="KW-1185">Reference proteome</keyword>
<organism evidence="5 6">
    <name type="scientific">Apodospora peruviana</name>
    <dbReference type="NCBI Taxonomy" id="516989"/>
    <lineage>
        <taxon>Eukaryota</taxon>
        <taxon>Fungi</taxon>
        <taxon>Dikarya</taxon>
        <taxon>Ascomycota</taxon>
        <taxon>Pezizomycotina</taxon>
        <taxon>Sordariomycetes</taxon>
        <taxon>Sordariomycetidae</taxon>
        <taxon>Sordariales</taxon>
        <taxon>Lasiosphaeriaceae</taxon>
        <taxon>Apodospora</taxon>
    </lineage>
</organism>